<dbReference type="Proteomes" id="UP001168363">
    <property type="component" value="Unassembled WGS sequence"/>
</dbReference>
<dbReference type="InterPro" id="IPR050482">
    <property type="entry name" value="Sensor_HK_TwoCompSys"/>
</dbReference>
<comment type="caution">
    <text evidence="12">The sequence shown here is derived from an EMBL/GenBank/DDBJ whole genome shotgun (WGS) entry which is preliminary data.</text>
</comment>
<keyword evidence="8" id="KW-0902">Two-component regulatory system</keyword>
<feature type="domain" description="Histidine kinase/HSP90-like ATPase" evidence="10">
    <location>
        <begin position="292"/>
        <end position="382"/>
    </location>
</feature>
<evidence type="ECO:0000256" key="3">
    <source>
        <dbReference type="ARBA" id="ARBA00022553"/>
    </source>
</evidence>
<evidence type="ECO:0000256" key="6">
    <source>
        <dbReference type="ARBA" id="ARBA00022777"/>
    </source>
</evidence>
<dbReference type="Gene3D" id="3.30.565.10">
    <property type="entry name" value="Histidine kinase-like ATPase, C-terminal domain"/>
    <property type="match status" value="1"/>
</dbReference>
<keyword evidence="3" id="KW-0597">Phosphoprotein</keyword>
<evidence type="ECO:0000256" key="4">
    <source>
        <dbReference type="ARBA" id="ARBA00022679"/>
    </source>
</evidence>
<dbReference type="InterPro" id="IPR003594">
    <property type="entry name" value="HATPase_dom"/>
</dbReference>
<sequence>MTRSPLRALWDEPRAEPPPGTPWWDRALVAGLVPLTVLEAALRTDVVWPLWHGAWALVCVAALLWRSHRPLAMVVVSYGAQSAAGVVPALAGEPHSVLDVTAVVLLLAYSLGRWASGRGVLAGSGFLLALHLLREPLYDATGASMLLGVAALMLPVALGAVMRLWTTAQVRAREEVRLREREQLARDLHDTVAHHVTGILMHARAAQVRARTDPGAATAAVEGVEEAASRALEDMRAMVAVLRDDRAVGPGRSPAHGVADISHLARDEGPGPRVVVETAGDLDRLPSPVGSALFRATQEAVTNARRHAVDATLVAVHLSRDHDVVRLRVHDDGRAPGAGRGRRNRAAYGLAGMRERFSLLGGAVQAGPDPGGGWTVEATVPASGTGAEAQP</sequence>
<dbReference type="RefSeq" id="WP_302710325.1">
    <property type="nucleotide sequence ID" value="NZ_JAULSC010000046.1"/>
</dbReference>
<dbReference type="Gene3D" id="1.20.5.1930">
    <property type="match status" value="1"/>
</dbReference>
<reference evidence="12" key="1">
    <citation type="submission" date="2023-06" db="EMBL/GenBank/DDBJ databases">
        <title>Genome sequence of Nocardioides sp. SOB44.</title>
        <authorList>
            <person name="Zhang G."/>
        </authorList>
    </citation>
    <scope>NUCLEOTIDE SEQUENCE</scope>
    <source>
        <strain evidence="12">SOB44</strain>
    </source>
</reference>
<feature type="transmembrane region" description="Helical" evidence="9">
    <location>
        <begin position="145"/>
        <end position="165"/>
    </location>
</feature>
<keyword evidence="7" id="KW-0067">ATP-binding</keyword>
<evidence type="ECO:0000256" key="5">
    <source>
        <dbReference type="ARBA" id="ARBA00022741"/>
    </source>
</evidence>
<evidence type="ECO:0000256" key="7">
    <source>
        <dbReference type="ARBA" id="ARBA00022840"/>
    </source>
</evidence>
<feature type="transmembrane region" description="Helical" evidence="9">
    <location>
        <begin position="111"/>
        <end position="133"/>
    </location>
</feature>
<evidence type="ECO:0000256" key="8">
    <source>
        <dbReference type="ARBA" id="ARBA00023012"/>
    </source>
</evidence>
<evidence type="ECO:0000313" key="12">
    <source>
        <dbReference type="EMBL" id="MDO3398114.1"/>
    </source>
</evidence>
<keyword evidence="4" id="KW-0808">Transferase</keyword>
<protein>
    <recommendedName>
        <fullName evidence="2">histidine kinase</fullName>
        <ecNumber evidence="2">2.7.13.3</ecNumber>
    </recommendedName>
</protein>
<dbReference type="GO" id="GO:0016301">
    <property type="term" value="F:kinase activity"/>
    <property type="evidence" value="ECO:0007669"/>
    <property type="project" value="UniProtKB-KW"/>
</dbReference>
<dbReference type="PANTHER" id="PTHR24421:SF10">
    <property type="entry name" value="NITRATE_NITRITE SENSOR PROTEIN NARQ"/>
    <property type="match status" value="1"/>
</dbReference>
<feature type="transmembrane region" description="Helical" evidence="9">
    <location>
        <begin position="46"/>
        <end position="64"/>
    </location>
</feature>
<evidence type="ECO:0000313" key="13">
    <source>
        <dbReference type="Proteomes" id="UP001168363"/>
    </source>
</evidence>
<keyword evidence="6 12" id="KW-0418">Kinase</keyword>
<keyword evidence="9" id="KW-1133">Transmembrane helix</keyword>
<dbReference type="Pfam" id="PF07730">
    <property type="entry name" value="HisKA_3"/>
    <property type="match status" value="1"/>
</dbReference>
<comment type="catalytic activity">
    <reaction evidence="1">
        <text>ATP + protein L-histidine = ADP + protein N-phospho-L-histidine.</text>
        <dbReference type="EC" id="2.7.13.3"/>
    </reaction>
</comment>
<dbReference type="SUPFAM" id="SSF55874">
    <property type="entry name" value="ATPase domain of HSP90 chaperone/DNA topoisomerase II/histidine kinase"/>
    <property type="match status" value="1"/>
</dbReference>
<gene>
    <name evidence="12" type="ORF">QWJ41_20505</name>
</gene>
<keyword evidence="9" id="KW-0812">Transmembrane</keyword>
<accession>A0ABT8TXM5</accession>
<dbReference type="InterPro" id="IPR011712">
    <property type="entry name" value="Sig_transdc_His_kin_sub3_dim/P"/>
</dbReference>
<keyword evidence="13" id="KW-1185">Reference proteome</keyword>
<dbReference type="Pfam" id="PF02518">
    <property type="entry name" value="HATPase_c"/>
    <property type="match status" value="1"/>
</dbReference>
<evidence type="ECO:0000256" key="2">
    <source>
        <dbReference type="ARBA" id="ARBA00012438"/>
    </source>
</evidence>
<feature type="domain" description="Signal transduction histidine kinase subgroup 3 dimerisation and phosphoacceptor" evidence="11">
    <location>
        <begin position="180"/>
        <end position="245"/>
    </location>
</feature>
<evidence type="ECO:0000256" key="1">
    <source>
        <dbReference type="ARBA" id="ARBA00000085"/>
    </source>
</evidence>
<dbReference type="CDD" id="cd16917">
    <property type="entry name" value="HATPase_UhpB-NarQ-NarX-like"/>
    <property type="match status" value="1"/>
</dbReference>
<evidence type="ECO:0000259" key="11">
    <source>
        <dbReference type="Pfam" id="PF07730"/>
    </source>
</evidence>
<keyword evidence="5" id="KW-0547">Nucleotide-binding</keyword>
<proteinExistence type="predicted"/>
<dbReference type="PANTHER" id="PTHR24421">
    <property type="entry name" value="NITRATE/NITRITE SENSOR PROTEIN NARX-RELATED"/>
    <property type="match status" value="1"/>
</dbReference>
<name>A0ABT8TXM5_9ACTN</name>
<evidence type="ECO:0000259" key="10">
    <source>
        <dbReference type="Pfam" id="PF02518"/>
    </source>
</evidence>
<dbReference type="EMBL" id="JAULSC010000046">
    <property type="protein sequence ID" value="MDO3398114.1"/>
    <property type="molecule type" value="Genomic_DNA"/>
</dbReference>
<dbReference type="EC" id="2.7.13.3" evidence="2"/>
<keyword evidence="9" id="KW-0472">Membrane</keyword>
<organism evidence="12 13">
    <name type="scientific">Nocardioides cremeus</name>
    <dbReference type="NCBI Taxonomy" id="3058044"/>
    <lineage>
        <taxon>Bacteria</taxon>
        <taxon>Bacillati</taxon>
        <taxon>Actinomycetota</taxon>
        <taxon>Actinomycetes</taxon>
        <taxon>Propionibacteriales</taxon>
        <taxon>Nocardioidaceae</taxon>
        <taxon>Nocardioides</taxon>
    </lineage>
</organism>
<dbReference type="InterPro" id="IPR036890">
    <property type="entry name" value="HATPase_C_sf"/>
</dbReference>
<evidence type="ECO:0000256" key="9">
    <source>
        <dbReference type="SAM" id="Phobius"/>
    </source>
</evidence>